<comment type="similarity">
    <text evidence="1">Belongs to the UPF0282 family.</text>
</comment>
<dbReference type="PANTHER" id="PTHR43546:SF4">
    <property type="entry name" value="UPF0282 PROTEIN MJ1629"/>
    <property type="match status" value="1"/>
</dbReference>
<accession>A0A0M0BQL9</accession>
<dbReference type="AlphaFoldDB" id="A0A0M0BQL9"/>
<evidence type="ECO:0000256" key="1">
    <source>
        <dbReference type="HAMAP-Rule" id="MF_01406"/>
    </source>
</evidence>
<protein>
    <recommendedName>
        <fullName evidence="1">UPF0282 protein AC482_02750</fullName>
    </recommendedName>
</protein>
<comment type="caution">
    <text evidence="2">The sequence shown here is derived from an EMBL/GenBank/DDBJ whole genome shotgun (WGS) entry which is preliminary data.</text>
</comment>
<proteinExistence type="inferred from homology"/>
<organism evidence="2 3">
    <name type="scientific">miscellaneous Crenarchaeota group-15 archaeon DG-45</name>
    <dbReference type="NCBI Taxonomy" id="1685127"/>
    <lineage>
        <taxon>Archaea</taxon>
        <taxon>Candidatus Bathyarchaeota</taxon>
        <taxon>MCG-15</taxon>
    </lineage>
</organism>
<dbReference type="InterPro" id="IPR036866">
    <property type="entry name" value="RibonucZ/Hydroxyglut_hydro"/>
</dbReference>
<gene>
    <name evidence="2" type="ORF">AC482_02750</name>
</gene>
<sequence>MRITPLAFESLGVRSMATHVEAGGVGIVIDPAVALAPRRFGLPPHPVEEEAKAALWGRVKEHVVGADVIVVTHYHYDHVDPEEPEIYRGKTVLLKHPKAMINRSQRERAAALLPRLRELAGEVRYGDGRRFRFGDAEVRLSRPVPHGMTALRGFVVEVSVRADETFLYTSDVQGPLLEEQVDFVLEERPDTVFVDGPTTYIDSPYLPVELREACDNLVRIIREAGASRLVIDHHLTRDLGYRERIERVYEAGEEQGVTVECAAEFLNVEPNLLEARRRELYGAEEADGDVGG</sequence>
<dbReference type="InterPro" id="IPR050114">
    <property type="entry name" value="UPF0173_UPF0282_UlaG_hydrolase"/>
</dbReference>
<dbReference type="EMBL" id="LFWZ01000019">
    <property type="protein sequence ID" value="KON30878.1"/>
    <property type="molecule type" value="Genomic_DNA"/>
</dbReference>
<name>A0A0M0BQL9_9ARCH</name>
<dbReference type="Gene3D" id="3.60.15.10">
    <property type="entry name" value="Ribonuclease Z/Hydroxyacylglutathione hydrolase-like"/>
    <property type="match status" value="1"/>
</dbReference>
<dbReference type="HAMAP" id="MF_01406">
    <property type="entry name" value="UPF0282"/>
    <property type="match status" value="1"/>
</dbReference>
<dbReference type="PIRSF" id="PIRSF004944">
    <property type="entry name" value="UCP004944_hydrls"/>
    <property type="match status" value="1"/>
</dbReference>
<reference evidence="2 3" key="1">
    <citation type="submission" date="2015-06" db="EMBL/GenBank/DDBJ databases">
        <title>New insights into the roles of widespread benthic archaea in carbon and nitrogen cycling.</title>
        <authorList>
            <person name="Lazar C.S."/>
            <person name="Baker B.J."/>
            <person name="Seitz K.W."/>
            <person name="Hyde A.S."/>
            <person name="Dick G.J."/>
            <person name="Hinrichs K.-U."/>
            <person name="Teske A.P."/>
        </authorList>
    </citation>
    <scope>NUCLEOTIDE SEQUENCE [LARGE SCALE GENOMIC DNA]</scope>
    <source>
        <strain evidence="2">DG-45</strain>
    </source>
</reference>
<evidence type="ECO:0000313" key="3">
    <source>
        <dbReference type="Proteomes" id="UP000037210"/>
    </source>
</evidence>
<dbReference type="PATRIC" id="fig|1685127.3.peg.741"/>
<dbReference type="InterPro" id="IPR014426">
    <property type="entry name" value="UPF0282_hydrls"/>
</dbReference>
<evidence type="ECO:0000313" key="2">
    <source>
        <dbReference type="EMBL" id="KON30878.1"/>
    </source>
</evidence>
<dbReference type="SUPFAM" id="SSF56281">
    <property type="entry name" value="Metallo-hydrolase/oxidoreductase"/>
    <property type="match status" value="1"/>
</dbReference>
<dbReference type="PANTHER" id="PTHR43546">
    <property type="entry name" value="UPF0173 METAL-DEPENDENT HYDROLASE MJ1163-RELATED"/>
    <property type="match status" value="1"/>
</dbReference>
<dbReference type="Proteomes" id="UP000037210">
    <property type="component" value="Unassembled WGS sequence"/>
</dbReference>